<sequence length="91" mass="9903">MSTINLSQSHSMGTSGARTAVEKVADQLKQKLGADYHWEDDTLKFDGGGASGTIDVQPEEVRVEIELGMLLSAMKGTVKKQAQGYLDQYLK</sequence>
<dbReference type="NCBIfam" id="TIGR02610">
    <property type="entry name" value="PHA_gran_rgn"/>
    <property type="match status" value="1"/>
</dbReference>
<dbReference type="EMBL" id="PDEP01000002">
    <property type="protein sequence ID" value="PEN08758.1"/>
    <property type="molecule type" value="Genomic_DNA"/>
</dbReference>
<evidence type="ECO:0000313" key="2">
    <source>
        <dbReference type="EMBL" id="PEN08758.1"/>
    </source>
</evidence>
<dbReference type="OrthoDB" id="1495280at2"/>
<reference evidence="2 3" key="1">
    <citation type="submission" date="2017-10" db="EMBL/GenBank/DDBJ databases">
        <title>Draft genome of Longimonas halophila.</title>
        <authorList>
            <person name="Goh K.M."/>
            <person name="Shamsir M.S."/>
            <person name="Lim S.W."/>
        </authorList>
    </citation>
    <scope>NUCLEOTIDE SEQUENCE [LARGE SCALE GENOMIC DNA]</scope>
    <source>
        <strain evidence="2 3">KCTC 42399</strain>
    </source>
</reference>
<proteinExistence type="predicted"/>
<feature type="region of interest" description="Disordered" evidence="1">
    <location>
        <begin position="1"/>
        <end position="20"/>
    </location>
</feature>
<feature type="compositionally biased region" description="Polar residues" evidence="1">
    <location>
        <begin position="1"/>
        <end position="17"/>
    </location>
</feature>
<dbReference type="Pfam" id="PF09650">
    <property type="entry name" value="PHA_gran_rgn"/>
    <property type="match status" value="1"/>
</dbReference>
<gene>
    <name evidence="2" type="ORF">CRI93_03100</name>
</gene>
<keyword evidence="3" id="KW-1185">Reference proteome</keyword>
<organism evidence="2 3">
    <name type="scientific">Longimonas halophila</name>
    <dbReference type="NCBI Taxonomy" id="1469170"/>
    <lineage>
        <taxon>Bacteria</taxon>
        <taxon>Pseudomonadati</taxon>
        <taxon>Rhodothermota</taxon>
        <taxon>Rhodothermia</taxon>
        <taxon>Rhodothermales</taxon>
        <taxon>Salisaetaceae</taxon>
        <taxon>Longimonas</taxon>
    </lineage>
</organism>
<name>A0A2H3P7X9_9BACT</name>
<comment type="caution">
    <text evidence="2">The sequence shown here is derived from an EMBL/GenBank/DDBJ whole genome shotgun (WGS) entry which is preliminary data.</text>
</comment>
<dbReference type="Proteomes" id="UP000221024">
    <property type="component" value="Unassembled WGS sequence"/>
</dbReference>
<protein>
    <submittedName>
        <fullName evidence="2">Polyhydroxyalkanoic acid system protein</fullName>
    </submittedName>
</protein>
<accession>A0A2H3P7X9</accession>
<dbReference type="InterPro" id="IPR013433">
    <property type="entry name" value="PHA_gran_rgn"/>
</dbReference>
<dbReference type="RefSeq" id="WP_098061152.1">
    <property type="nucleotide sequence ID" value="NZ_PDEP01000002.1"/>
</dbReference>
<evidence type="ECO:0000256" key="1">
    <source>
        <dbReference type="SAM" id="MobiDB-lite"/>
    </source>
</evidence>
<evidence type="ECO:0000313" key="3">
    <source>
        <dbReference type="Proteomes" id="UP000221024"/>
    </source>
</evidence>
<dbReference type="AlphaFoldDB" id="A0A2H3P7X9"/>